<name>A0A833W7Q8_9HYME</name>
<organism evidence="1 2">
    <name type="scientific">Frieseomelitta varia</name>
    <dbReference type="NCBI Taxonomy" id="561572"/>
    <lineage>
        <taxon>Eukaryota</taxon>
        <taxon>Metazoa</taxon>
        <taxon>Ecdysozoa</taxon>
        <taxon>Arthropoda</taxon>
        <taxon>Hexapoda</taxon>
        <taxon>Insecta</taxon>
        <taxon>Pterygota</taxon>
        <taxon>Neoptera</taxon>
        <taxon>Endopterygota</taxon>
        <taxon>Hymenoptera</taxon>
        <taxon>Apocrita</taxon>
        <taxon>Aculeata</taxon>
        <taxon>Apoidea</taxon>
        <taxon>Anthophila</taxon>
        <taxon>Apidae</taxon>
        <taxon>Frieseomelitta</taxon>
    </lineage>
</organism>
<dbReference type="Proteomes" id="UP000655588">
    <property type="component" value="Unassembled WGS sequence"/>
</dbReference>
<protein>
    <submittedName>
        <fullName evidence="1">Uncharacterized protein</fullName>
    </submittedName>
</protein>
<evidence type="ECO:0000313" key="1">
    <source>
        <dbReference type="EMBL" id="KAF3426792.1"/>
    </source>
</evidence>
<proteinExistence type="predicted"/>
<reference evidence="1" key="1">
    <citation type="submission" date="2019-11" db="EMBL/GenBank/DDBJ databases">
        <title>The nuclear and mitochondrial genomes of Frieseomelitta varia - a highly eusocial stingless bee (Meliponini) with a permanently sterile worker caste.</title>
        <authorList>
            <person name="Freitas F.C.P."/>
            <person name="Lourenco A.P."/>
            <person name="Nunes F.M.F."/>
            <person name="Paschoal A.R."/>
            <person name="Abreu F.C.P."/>
            <person name="Barbin F.O."/>
            <person name="Bataglia L."/>
            <person name="Cardoso-Junior C.A.M."/>
            <person name="Cervoni M.S."/>
            <person name="Silva S.R."/>
            <person name="Dalarmi F."/>
            <person name="Del Lama M.A."/>
            <person name="Depintor T.S."/>
            <person name="Ferreira K.M."/>
            <person name="Goria P.S."/>
            <person name="Jaskot M.C."/>
            <person name="Lago D.C."/>
            <person name="Luna-Lucena D."/>
            <person name="Moda L.M."/>
            <person name="Nascimento L."/>
            <person name="Pedrino M."/>
            <person name="Rabico F.O."/>
            <person name="Sanches F.C."/>
            <person name="Santos D.E."/>
            <person name="Santos C.G."/>
            <person name="Vieira J."/>
            <person name="Lopes T.F."/>
            <person name="Barchuk A.R."/>
            <person name="Hartfelder K."/>
            <person name="Simoes Z.L.P."/>
            <person name="Bitondi M.M.G."/>
            <person name="Pinheiro D.G."/>
        </authorList>
    </citation>
    <scope>NUCLEOTIDE SEQUENCE</scope>
    <source>
        <strain evidence="1">USP_RPSP 00005682</strain>
        <tissue evidence="1">Whole individual</tissue>
    </source>
</reference>
<evidence type="ECO:0000313" key="2">
    <source>
        <dbReference type="Proteomes" id="UP000655588"/>
    </source>
</evidence>
<keyword evidence="2" id="KW-1185">Reference proteome</keyword>
<accession>A0A833W7Q8</accession>
<comment type="caution">
    <text evidence="1">The sequence shown here is derived from an EMBL/GenBank/DDBJ whole genome shotgun (WGS) entry which is preliminary data.</text>
</comment>
<gene>
    <name evidence="1" type="ORF">E2986_11440</name>
</gene>
<dbReference type="AlphaFoldDB" id="A0A833W7Q8"/>
<dbReference type="EMBL" id="WNWW01000289">
    <property type="protein sequence ID" value="KAF3426792.1"/>
    <property type="molecule type" value="Genomic_DNA"/>
</dbReference>
<sequence>MLLHNIHVIELSEAIPQYRSHTVANQQHCRDRVLRSVHLWCGKSDEWCQNLSNNAPTILQPSNCISTVVEKVGGTWPRISTDSMRDEL</sequence>